<comment type="caution">
    <text evidence="2">The sequence shown here is derived from an EMBL/GenBank/DDBJ whole genome shotgun (WGS) entry which is preliminary data.</text>
</comment>
<dbReference type="RefSeq" id="WP_116021637.1">
    <property type="nucleotide sequence ID" value="NZ_QTTT01000001.1"/>
</dbReference>
<dbReference type="AlphaFoldDB" id="A0A3D9SIY5"/>
<keyword evidence="1" id="KW-0472">Membrane</keyword>
<gene>
    <name evidence="2" type="ORF">DFJ69_1322</name>
</gene>
<dbReference type="Proteomes" id="UP000256661">
    <property type="component" value="Unassembled WGS sequence"/>
</dbReference>
<dbReference type="EMBL" id="QTTT01000001">
    <property type="protein sequence ID" value="REE95908.1"/>
    <property type="molecule type" value="Genomic_DNA"/>
</dbReference>
<reference evidence="2 3" key="1">
    <citation type="submission" date="2018-08" db="EMBL/GenBank/DDBJ databases">
        <title>Sequencing the genomes of 1000 actinobacteria strains.</title>
        <authorList>
            <person name="Klenk H.-P."/>
        </authorList>
    </citation>
    <scope>NUCLEOTIDE SEQUENCE [LARGE SCALE GENOMIC DNA]</scope>
    <source>
        <strain evidence="2 3">DSM 43927</strain>
    </source>
</reference>
<organism evidence="2 3">
    <name type="scientific">Thermomonospora umbrina</name>
    <dbReference type="NCBI Taxonomy" id="111806"/>
    <lineage>
        <taxon>Bacteria</taxon>
        <taxon>Bacillati</taxon>
        <taxon>Actinomycetota</taxon>
        <taxon>Actinomycetes</taxon>
        <taxon>Streptosporangiales</taxon>
        <taxon>Thermomonosporaceae</taxon>
        <taxon>Thermomonospora</taxon>
    </lineage>
</organism>
<dbReference type="OrthoDB" id="3436005at2"/>
<accession>A0A3D9SIY5</accession>
<protein>
    <submittedName>
        <fullName evidence="2">Uncharacterized protein</fullName>
    </submittedName>
</protein>
<feature type="transmembrane region" description="Helical" evidence="1">
    <location>
        <begin position="40"/>
        <end position="67"/>
    </location>
</feature>
<evidence type="ECO:0000256" key="1">
    <source>
        <dbReference type="SAM" id="Phobius"/>
    </source>
</evidence>
<proteinExistence type="predicted"/>
<feature type="transmembrane region" description="Helical" evidence="1">
    <location>
        <begin position="12"/>
        <end position="34"/>
    </location>
</feature>
<keyword evidence="3" id="KW-1185">Reference proteome</keyword>
<keyword evidence="1" id="KW-1133">Transmembrane helix</keyword>
<evidence type="ECO:0000313" key="3">
    <source>
        <dbReference type="Proteomes" id="UP000256661"/>
    </source>
</evidence>
<evidence type="ECO:0000313" key="2">
    <source>
        <dbReference type="EMBL" id="REE95908.1"/>
    </source>
</evidence>
<keyword evidence="1" id="KW-0812">Transmembrane</keyword>
<name>A0A3D9SIY5_9ACTN</name>
<sequence length="190" mass="20474">MLAVRLRPSWYQAGRVVSPLIAFGASAAFVVGGLRGGGWAAAGFVILGVLGGAFFGGGAVLAAGALLSRRPLLEVDDEGVRRPAPWPRPRRRDRFLPWSDVAGLCLISRSVAARGSRVRDHLLFLSDPEIVDHARTAPRPHLVALVLADLPGARHAPWVLISEPDWDVPLKAIVAEVARHDVDVIDRRRA</sequence>